<dbReference type="OrthoDB" id="7465645at2"/>
<dbReference type="PATRIC" id="fig|391937.3.peg.1290"/>
<dbReference type="InterPro" id="IPR025996">
    <property type="entry name" value="MT1864/Rv1816-like_C"/>
</dbReference>
<evidence type="ECO:0000256" key="3">
    <source>
        <dbReference type="ARBA" id="ARBA00023163"/>
    </source>
</evidence>
<evidence type="ECO:0000313" key="8">
    <source>
        <dbReference type="Proteomes" id="UP000006786"/>
    </source>
</evidence>
<accession>K2N700</accession>
<dbReference type="PANTHER" id="PTHR30055:SF243">
    <property type="entry name" value="HTH-TYPE TRANSCRIPTIONAL REGULATOR RV1816"/>
    <property type="match status" value="1"/>
</dbReference>
<dbReference type="SUPFAM" id="SSF48498">
    <property type="entry name" value="Tetracyclin repressor-like, C-terminal domain"/>
    <property type="match status" value="1"/>
</dbReference>
<sequence length="248" mass="27263">MQTVDDSQETAPVDRKERQRQTMQAEIRATARGLLVDEGGAAVTINAIARRMGLSGPALYRYYPSQAALIDALRADFYGELIAAMRQASSHGAGDAPGSGLLAMSRSLRGWALAHPAEFGWLFASPTANREPGACDPIKSEMGHAFGQVFLEQVLAIWEAKRFPVPSIEDMPAIQAEQLRAFSERLGGRLPAEAASVYLACWMRLYGLLCMEIFRQIDFAYADMTPIYEECLQELCRLLDIAYAPPDG</sequence>
<dbReference type="SUPFAM" id="SSF46689">
    <property type="entry name" value="Homeodomain-like"/>
    <property type="match status" value="1"/>
</dbReference>
<dbReference type="Proteomes" id="UP000006786">
    <property type="component" value="Unassembled WGS sequence"/>
</dbReference>
<evidence type="ECO:0000259" key="6">
    <source>
        <dbReference type="PROSITE" id="PS50977"/>
    </source>
</evidence>
<reference evidence="7 8" key="1">
    <citation type="journal article" date="2012" name="J. Bacteriol.">
        <title>Genome Sequence of Nitratireductor pacificus Type Strain pht-3B.</title>
        <authorList>
            <person name="Lai Q."/>
            <person name="Li G."/>
            <person name="Shao Z."/>
        </authorList>
    </citation>
    <scope>NUCLEOTIDE SEQUENCE [LARGE SCALE GENOMIC DNA]</scope>
    <source>
        <strain evidence="8">pht-3B</strain>
    </source>
</reference>
<dbReference type="Gene3D" id="1.10.357.10">
    <property type="entry name" value="Tetracycline Repressor, domain 2"/>
    <property type="match status" value="1"/>
</dbReference>
<name>K2N700_9HYPH</name>
<comment type="caution">
    <text evidence="7">The sequence shown here is derived from an EMBL/GenBank/DDBJ whole genome shotgun (WGS) entry which is preliminary data.</text>
</comment>
<dbReference type="RefSeq" id="WP_008595458.1">
    <property type="nucleotide sequence ID" value="NZ_AMRM01000005.1"/>
</dbReference>
<keyword evidence="8" id="KW-1185">Reference proteome</keyword>
<dbReference type="EMBL" id="AMRM01000005">
    <property type="protein sequence ID" value="EKF19923.1"/>
    <property type="molecule type" value="Genomic_DNA"/>
</dbReference>
<keyword evidence="3" id="KW-0804">Transcription</keyword>
<organism evidence="7 8">
    <name type="scientific">Nitratireductor pacificus pht-3B</name>
    <dbReference type="NCBI Taxonomy" id="391937"/>
    <lineage>
        <taxon>Bacteria</taxon>
        <taxon>Pseudomonadati</taxon>
        <taxon>Pseudomonadota</taxon>
        <taxon>Alphaproteobacteria</taxon>
        <taxon>Hyphomicrobiales</taxon>
        <taxon>Phyllobacteriaceae</taxon>
        <taxon>Nitratireductor</taxon>
    </lineage>
</organism>
<evidence type="ECO:0000256" key="2">
    <source>
        <dbReference type="ARBA" id="ARBA00023125"/>
    </source>
</evidence>
<dbReference type="AlphaFoldDB" id="K2N700"/>
<evidence type="ECO:0000256" key="5">
    <source>
        <dbReference type="SAM" id="MobiDB-lite"/>
    </source>
</evidence>
<evidence type="ECO:0000256" key="1">
    <source>
        <dbReference type="ARBA" id="ARBA00023015"/>
    </source>
</evidence>
<dbReference type="GO" id="GO:0000976">
    <property type="term" value="F:transcription cis-regulatory region binding"/>
    <property type="evidence" value="ECO:0007669"/>
    <property type="project" value="TreeGrafter"/>
</dbReference>
<dbReference type="InterPro" id="IPR001647">
    <property type="entry name" value="HTH_TetR"/>
</dbReference>
<keyword evidence="2 4" id="KW-0238">DNA-binding</keyword>
<dbReference type="InterPro" id="IPR009057">
    <property type="entry name" value="Homeodomain-like_sf"/>
</dbReference>
<dbReference type="Pfam" id="PF00440">
    <property type="entry name" value="TetR_N"/>
    <property type="match status" value="1"/>
</dbReference>
<evidence type="ECO:0000256" key="4">
    <source>
        <dbReference type="PROSITE-ProRule" id="PRU00335"/>
    </source>
</evidence>
<keyword evidence="1" id="KW-0805">Transcription regulation</keyword>
<gene>
    <name evidence="7" type="ORF">NA2_06263</name>
</gene>
<feature type="region of interest" description="Disordered" evidence="5">
    <location>
        <begin position="1"/>
        <end position="23"/>
    </location>
</feature>
<dbReference type="GO" id="GO:0003700">
    <property type="term" value="F:DNA-binding transcription factor activity"/>
    <property type="evidence" value="ECO:0007669"/>
    <property type="project" value="TreeGrafter"/>
</dbReference>
<feature type="DNA-binding region" description="H-T-H motif" evidence="4">
    <location>
        <begin position="44"/>
        <end position="63"/>
    </location>
</feature>
<feature type="domain" description="HTH tetR-type" evidence="6">
    <location>
        <begin position="21"/>
        <end position="81"/>
    </location>
</feature>
<dbReference type="PROSITE" id="PS50977">
    <property type="entry name" value="HTH_TETR_2"/>
    <property type="match status" value="1"/>
</dbReference>
<dbReference type="STRING" id="391937.NA2_06263"/>
<evidence type="ECO:0000313" key="7">
    <source>
        <dbReference type="EMBL" id="EKF19923.1"/>
    </source>
</evidence>
<dbReference type="eggNOG" id="COG1309">
    <property type="taxonomic scope" value="Bacteria"/>
</dbReference>
<dbReference type="InterPro" id="IPR050109">
    <property type="entry name" value="HTH-type_TetR-like_transc_reg"/>
</dbReference>
<dbReference type="PANTHER" id="PTHR30055">
    <property type="entry name" value="HTH-TYPE TRANSCRIPTIONAL REGULATOR RUTR"/>
    <property type="match status" value="1"/>
</dbReference>
<dbReference type="Pfam" id="PF13305">
    <property type="entry name" value="TetR_C_33"/>
    <property type="match status" value="1"/>
</dbReference>
<proteinExistence type="predicted"/>
<dbReference type="InterPro" id="IPR036271">
    <property type="entry name" value="Tet_transcr_reg_TetR-rel_C_sf"/>
</dbReference>
<protein>
    <submittedName>
        <fullName evidence="7">TetR family transcriptional regulator</fullName>
    </submittedName>
</protein>